<dbReference type="EMBL" id="RXGB01000291">
    <property type="protein sequence ID" value="TMX04144.1"/>
    <property type="molecule type" value="Genomic_DNA"/>
</dbReference>
<name>A0A6N2CG59_SOLCI</name>
<sequence>MDSCIGGNLSVDVLPNGNVKLEGIVRASSTAPTICNRRTRRIFPLGRHFTINFTLPGTADPTIVRAKLDSKGTVFKRWIVLLIYLARFSHIGNQAGELMEATLFSPARCKVEFYIYQYTSFEADSSVKN</sequence>
<organism evidence="1">
    <name type="scientific">Solanum chilense</name>
    <name type="common">Tomato</name>
    <name type="synonym">Lycopersicon chilense</name>
    <dbReference type="NCBI Taxonomy" id="4083"/>
    <lineage>
        <taxon>Eukaryota</taxon>
        <taxon>Viridiplantae</taxon>
        <taxon>Streptophyta</taxon>
        <taxon>Embryophyta</taxon>
        <taxon>Tracheophyta</taxon>
        <taxon>Spermatophyta</taxon>
        <taxon>Magnoliopsida</taxon>
        <taxon>eudicotyledons</taxon>
        <taxon>Gunneridae</taxon>
        <taxon>Pentapetalae</taxon>
        <taxon>asterids</taxon>
        <taxon>lamiids</taxon>
        <taxon>Solanales</taxon>
        <taxon>Solanaceae</taxon>
        <taxon>Solanoideae</taxon>
        <taxon>Solaneae</taxon>
        <taxon>Solanum</taxon>
        <taxon>Solanum subgen. Lycopersicon</taxon>
    </lineage>
</organism>
<dbReference type="AlphaFoldDB" id="A0A6N2CG59"/>
<accession>A0A6N2CG59</accession>
<comment type="caution">
    <text evidence="1">The sequence shown here is derived from an EMBL/GenBank/DDBJ whole genome shotgun (WGS) entry which is preliminary data.</text>
</comment>
<evidence type="ECO:0000313" key="1">
    <source>
        <dbReference type="EMBL" id="TMX04144.1"/>
    </source>
</evidence>
<protein>
    <submittedName>
        <fullName evidence="1">Uncharacterized protein</fullName>
    </submittedName>
</protein>
<proteinExistence type="predicted"/>
<gene>
    <name evidence="1" type="ORF">EJD97_011442</name>
</gene>
<reference evidence="1" key="1">
    <citation type="submission" date="2019-05" db="EMBL/GenBank/DDBJ databases">
        <title>The de novo reference genome and transcriptome assemblies of the wild tomato species Solanum chilense.</title>
        <authorList>
            <person name="Stam R."/>
            <person name="Nosenko T."/>
            <person name="Hoerger A.C."/>
            <person name="Stephan W."/>
            <person name="Seidel M.A."/>
            <person name="Kuhn J.M.M."/>
            <person name="Haberer G."/>
            <person name="Tellier A."/>
        </authorList>
    </citation>
    <scope>NUCLEOTIDE SEQUENCE</scope>
    <source>
        <tissue evidence="1">Mature leaves</tissue>
    </source>
</reference>